<organism evidence="2 3">
    <name type="scientific">Coprinellus micaceus</name>
    <name type="common">Glistening ink-cap mushroom</name>
    <name type="synonym">Coprinus micaceus</name>
    <dbReference type="NCBI Taxonomy" id="71717"/>
    <lineage>
        <taxon>Eukaryota</taxon>
        <taxon>Fungi</taxon>
        <taxon>Dikarya</taxon>
        <taxon>Basidiomycota</taxon>
        <taxon>Agaricomycotina</taxon>
        <taxon>Agaricomycetes</taxon>
        <taxon>Agaricomycetidae</taxon>
        <taxon>Agaricales</taxon>
        <taxon>Agaricineae</taxon>
        <taxon>Psathyrellaceae</taxon>
        <taxon>Coprinellus</taxon>
    </lineage>
</organism>
<comment type="caution">
    <text evidence="2">The sequence shown here is derived from an EMBL/GenBank/DDBJ whole genome shotgun (WGS) entry which is preliminary data.</text>
</comment>
<evidence type="ECO:0000313" key="3">
    <source>
        <dbReference type="Proteomes" id="UP000298030"/>
    </source>
</evidence>
<evidence type="ECO:0000313" key="2">
    <source>
        <dbReference type="EMBL" id="TEB22384.1"/>
    </source>
</evidence>
<feature type="compositionally biased region" description="Polar residues" evidence="1">
    <location>
        <begin position="56"/>
        <end position="71"/>
    </location>
</feature>
<accession>A0A4Y7SLA0</accession>
<name>A0A4Y7SLA0_COPMI</name>
<sequence>MVASIAKHPNRREWETQLRPPAYPRLQPTARVAPAGPLPSVSPALLFRQMKRSQNRDSLANTNPQSPTQYDPTLWLPRVPPLPSMTDPPMACKPHASSRRSNTSPSLKLRGRTGSVLDPGL</sequence>
<reference evidence="2 3" key="1">
    <citation type="journal article" date="2019" name="Nat. Ecol. Evol.">
        <title>Megaphylogeny resolves global patterns of mushroom evolution.</title>
        <authorList>
            <person name="Varga T."/>
            <person name="Krizsan K."/>
            <person name="Foldi C."/>
            <person name="Dima B."/>
            <person name="Sanchez-Garcia M."/>
            <person name="Sanchez-Ramirez S."/>
            <person name="Szollosi G.J."/>
            <person name="Szarkandi J.G."/>
            <person name="Papp V."/>
            <person name="Albert L."/>
            <person name="Andreopoulos W."/>
            <person name="Angelini C."/>
            <person name="Antonin V."/>
            <person name="Barry K.W."/>
            <person name="Bougher N.L."/>
            <person name="Buchanan P."/>
            <person name="Buyck B."/>
            <person name="Bense V."/>
            <person name="Catcheside P."/>
            <person name="Chovatia M."/>
            <person name="Cooper J."/>
            <person name="Damon W."/>
            <person name="Desjardin D."/>
            <person name="Finy P."/>
            <person name="Geml J."/>
            <person name="Haridas S."/>
            <person name="Hughes K."/>
            <person name="Justo A."/>
            <person name="Karasinski D."/>
            <person name="Kautmanova I."/>
            <person name="Kiss B."/>
            <person name="Kocsube S."/>
            <person name="Kotiranta H."/>
            <person name="LaButti K.M."/>
            <person name="Lechner B.E."/>
            <person name="Liimatainen K."/>
            <person name="Lipzen A."/>
            <person name="Lukacs Z."/>
            <person name="Mihaltcheva S."/>
            <person name="Morgado L.N."/>
            <person name="Niskanen T."/>
            <person name="Noordeloos M.E."/>
            <person name="Ohm R.A."/>
            <person name="Ortiz-Santana B."/>
            <person name="Ovrebo C."/>
            <person name="Racz N."/>
            <person name="Riley R."/>
            <person name="Savchenko A."/>
            <person name="Shiryaev A."/>
            <person name="Soop K."/>
            <person name="Spirin V."/>
            <person name="Szebenyi C."/>
            <person name="Tomsovsky M."/>
            <person name="Tulloss R.E."/>
            <person name="Uehling J."/>
            <person name="Grigoriev I.V."/>
            <person name="Vagvolgyi C."/>
            <person name="Papp T."/>
            <person name="Martin F.M."/>
            <person name="Miettinen O."/>
            <person name="Hibbett D.S."/>
            <person name="Nagy L.G."/>
        </authorList>
    </citation>
    <scope>NUCLEOTIDE SEQUENCE [LARGE SCALE GENOMIC DNA]</scope>
    <source>
        <strain evidence="2 3">FP101781</strain>
    </source>
</reference>
<proteinExistence type="predicted"/>
<dbReference type="Proteomes" id="UP000298030">
    <property type="component" value="Unassembled WGS sequence"/>
</dbReference>
<dbReference type="AlphaFoldDB" id="A0A4Y7SLA0"/>
<dbReference type="EMBL" id="QPFP01000092">
    <property type="protein sequence ID" value="TEB22384.1"/>
    <property type="molecule type" value="Genomic_DNA"/>
</dbReference>
<protein>
    <submittedName>
        <fullName evidence="2">Uncharacterized protein</fullName>
    </submittedName>
</protein>
<gene>
    <name evidence="2" type="ORF">FA13DRAFT_1514150</name>
</gene>
<keyword evidence="3" id="KW-1185">Reference proteome</keyword>
<feature type="region of interest" description="Disordered" evidence="1">
    <location>
        <begin position="1"/>
        <end position="121"/>
    </location>
</feature>
<evidence type="ECO:0000256" key="1">
    <source>
        <dbReference type="SAM" id="MobiDB-lite"/>
    </source>
</evidence>